<keyword evidence="1" id="KW-1133">Transmembrane helix</keyword>
<evidence type="ECO:0000256" key="1">
    <source>
        <dbReference type="SAM" id="Phobius"/>
    </source>
</evidence>
<dbReference type="HOGENOM" id="CLU_953443_0_0_1"/>
<dbReference type="AlphaFoldDB" id="H8ZCG1"/>
<organism evidence="2">
    <name type="scientific">Nematocida ausubeli (strain ATCC PRA-371 / ERTm2)</name>
    <name type="common">Nematode killer fungus</name>
    <dbReference type="NCBI Taxonomy" id="1913371"/>
    <lineage>
        <taxon>Eukaryota</taxon>
        <taxon>Fungi</taxon>
        <taxon>Fungi incertae sedis</taxon>
        <taxon>Microsporidia</taxon>
        <taxon>Nematocida</taxon>
    </lineage>
</organism>
<dbReference type="Proteomes" id="UP000054524">
    <property type="component" value="Unassembled WGS sequence"/>
</dbReference>
<feature type="transmembrane region" description="Helical" evidence="1">
    <location>
        <begin position="87"/>
        <end position="107"/>
    </location>
</feature>
<feature type="transmembrane region" description="Helical" evidence="1">
    <location>
        <begin position="145"/>
        <end position="165"/>
    </location>
</feature>
<reference evidence="3 4" key="3">
    <citation type="journal article" date="2014" name="Genome Announc.">
        <title>Genome Sequence of the Microsporidian Species Nematocida sp1 Strain ERTm6 (ATCC PRA-372).</title>
        <authorList>
            <person name="Bakowski M.A."/>
            <person name="Priest M."/>
            <person name="Young S."/>
            <person name="Cuomo C.A."/>
            <person name="Troemel E.R."/>
        </authorList>
    </citation>
    <scope>NUCLEOTIDE SEQUENCE [LARGE SCALE GENOMIC DNA]</scope>
    <source>
        <strain evidence="3 4">ERTm6</strain>
    </source>
</reference>
<dbReference type="OrthoDB" id="417037at2759"/>
<dbReference type="EMBL" id="JH604635">
    <property type="protein sequence ID" value="EHY65797.1"/>
    <property type="molecule type" value="Genomic_DNA"/>
</dbReference>
<feature type="transmembrane region" description="Helical" evidence="1">
    <location>
        <begin position="113"/>
        <end position="133"/>
    </location>
</feature>
<dbReference type="STRING" id="944018.H8ZCG1"/>
<reference evidence="2" key="1">
    <citation type="submission" date="2011-03" db="EMBL/GenBank/DDBJ databases">
        <title>The Genome Sequence of Nematocida sp1 strain ERTm2.</title>
        <authorList>
            <consortium name="The Broad Institute Genome Sequencing Platform"/>
            <consortium name="The Broad Institute Genome Sequencing Center for Infectious Disease"/>
            <person name="Cuomo C."/>
            <person name="Troemel E."/>
            <person name="Young S.K."/>
            <person name="Zeng Q."/>
            <person name="Gargeya S."/>
            <person name="Fitzgerald M."/>
            <person name="Haas B."/>
            <person name="Abouelleil A."/>
            <person name="Alvarado L."/>
            <person name="Arachchi H.M."/>
            <person name="Berlin A."/>
            <person name="Brown A."/>
            <person name="Chapman S.B."/>
            <person name="Chen Z."/>
            <person name="Dunbar C."/>
            <person name="Freedman E."/>
            <person name="Gearin G."/>
            <person name="Gellesch M."/>
            <person name="Goldberg J."/>
            <person name="Griggs A."/>
            <person name="Gujja S."/>
            <person name="Heilman E.R."/>
            <person name="Heiman D."/>
            <person name="Howarth C."/>
            <person name="Larson L."/>
            <person name="Lui A."/>
            <person name="MacDonald P.J.P."/>
            <person name="Mehta T."/>
            <person name="Montmayeur A."/>
            <person name="Murphy C."/>
            <person name="Neiman D."/>
            <person name="Pearson M."/>
            <person name="Priest M."/>
            <person name="Roberts A."/>
            <person name="Saif S."/>
            <person name="Shea T."/>
            <person name="Shenoy N."/>
            <person name="Sisk P."/>
            <person name="Stolte C."/>
            <person name="Sykes S."/>
            <person name="White J."/>
            <person name="Yandava C."/>
            <person name="Wortman J."/>
            <person name="Nusbaum C."/>
            <person name="Birren B."/>
        </authorList>
    </citation>
    <scope>NUCLEOTIDE SEQUENCE</scope>
    <source>
        <strain evidence="2">ERTm2</strain>
    </source>
</reference>
<evidence type="ECO:0008006" key="5">
    <source>
        <dbReference type="Google" id="ProtNLM"/>
    </source>
</evidence>
<feature type="transmembrane region" description="Helical" evidence="1">
    <location>
        <begin position="177"/>
        <end position="199"/>
    </location>
</feature>
<dbReference type="Proteomes" id="UP000005622">
    <property type="component" value="Unassembled WGS sequence"/>
</dbReference>
<keyword evidence="4" id="KW-1185">Reference proteome</keyword>
<evidence type="ECO:0000313" key="2">
    <source>
        <dbReference type="EMBL" id="EHY65797.1"/>
    </source>
</evidence>
<keyword evidence="1" id="KW-0812">Transmembrane</keyword>
<reference evidence="3" key="2">
    <citation type="submission" date="2012-10" db="EMBL/GenBank/DDBJ databases">
        <authorList>
            <consortium name="The Broad Institute Genome Sequencing Platform"/>
            <consortium name="The Broad Institute Genome Sequencing Center for Infectious Disease"/>
            <person name="Cuomo C."/>
            <person name="Troemel E."/>
            <person name="Walker B."/>
            <person name="Young S.K."/>
            <person name="Zeng Q."/>
            <person name="Gargeya S."/>
            <person name="Fitzgerald M."/>
            <person name="Haas B."/>
            <person name="Abouelleil A."/>
            <person name="Alvarado L."/>
            <person name="Arachchi H.M."/>
            <person name="Berlin A.M."/>
            <person name="Chapman S.B."/>
            <person name="Goldberg J."/>
            <person name="Griggs A."/>
            <person name="Gujja S."/>
            <person name="Hansen M."/>
            <person name="Howarth C."/>
            <person name="Imamovic A."/>
            <person name="Larimer J."/>
            <person name="McCowan C."/>
            <person name="Murphy C."/>
            <person name="Neiman D."/>
            <person name="Pearson M."/>
            <person name="Priest M."/>
            <person name="Roberts A."/>
            <person name="Saif S."/>
            <person name="Shea T."/>
            <person name="Sisk P."/>
            <person name="Sykes S."/>
            <person name="Wortman J."/>
            <person name="Nusbaum C."/>
            <person name="Birren B."/>
        </authorList>
    </citation>
    <scope>NUCLEOTIDE SEQUENCE</scope>
    <source>
        <strain evidence="3">ERTm6</strain>
    </source>
</reference>
<evidence type="ECO:0000313" key="3">
    <source>
        <dbReference type="EMBL" id="KFG25452.1"/>
    </source>
</evidence>
<keyword evidence="1" id="KW-0472">Membrane</keyword>
<feature type="transmembrane region" description="Helical" evidence="1">
    <location>
        <begin position="25"/>
        <end position="47"/>
    </location>
</feature>
<accession>A0A086IZY4</accession>
<name>H8ZCG1_NEMA1</name>
<feature type="transmembrane region" description="Helical" evidence="1">
    <location>
        <begin position="267"/>
        <end position="285"/>
    </location>
</feature>
<dbReference type="EMBL" id="AKIJ01000005">
    <property type="protein sequence ID" value="KFG25452.1"/>
    <property type="molecule type" value="Genomic_DNA"/>
</dbReference>
<feature type="transmembrane region" description="Helical" evidence="1">
    <location>
        <begin position="239"/>
        <end position="260"/>
    </location>
</feature>
<proteinExistence type="predicted"/>
<protein>
    <recommendedName>
        <fullName evidence="5">GMT</fullName>
    </recommendedName>
</protein>
<feature type="transmembrane region" description="Helical" evidence="1">
    <location>
        <begin position="53"/>
        <end position="75"/>
    </location>
</feature>
<evidence type="ECO:0000313" key="4">
    <source>
        <dbReference type="Proteomes" id="UP000054524"/>
    </source>
</evidence>
<gene>
    <name evidence="2" type="ORF">NERG_01404</name>
    <name evidence="3" type="ORF">NESG_02227</name>
</gene>
<sequence length="292" mass="31356">MLASGIAASVLNKYIVSHLHISGKFFILLVQTVFLLLLLSIIMAFVYSPSDSFKAASISTVSPWIFSAVSLSIMIYSGLEANARLSISLFTVLKNLTIPIIAVHDALFNSYKISMLTLLSFILIVVSSFLGAYSTDKKKKDSISVLGITWMALNCFSSAAYVIRFNQLIRTTQTSSIVAAWAVNILAFPLILFCFAFEGMRDLKTVGVKEMLIIALSGIATCCIAVSNAHAAYTFSTTTIAVINALNKLPIAASGVVFGFETAGRSSKWISILLGVASSILYAASRMPSSNA</sequence>
<accession>H8ZCG1</accession>
<feature type="transmembrane region" description="Helical" evidence="1">
    <location>
        <begin position="211"/>
        <end position="233"/>
    </location>
</feature>